<keyword evidence="5" id="KW-1185">Reference proteome</keyword>
<dbReference type="RefSeq" id="WP_249298532.1">
    <property type="nucleotide sequence ID" value="NZ_JACRSX010000024.1"/>
</dbReference>
<dbReference type="InterPro" id="IPR001647">
    <property type="entry name" value="HTH_TetR"/>
</dbReference>
<dbReference type="Pfam" id="PF00440">
    <property type="entry name" value="TetR_N"/>
    <property type="match status" value="1"/>
</dbReference>
<gene>
    <name evidence="4" type="ORF">H8704_12850</name>
</gene>
<evidence type="ECO:0000313" key="5">
    <source>
        <dbReference type="Proteomes" id="UP000606193"/>
    </source>
</evidence>
<protein>
    <submittedName>
        <fullName evidence="4">TetR/AcrR family transcriptional regulator</fullName>
    </submittedName>
</protein>
<proteinExistence type="predicted"/>
<dbReference type="Proteomes" id="UP000606193">
    <property type="component" value="Unassembled WGS sequence"/>
</dbReference>
<dbReference type="InterPro" id="IPR009057">
    <property type="entry name" value="Homeodomain-like_sf"/>
</dbReference>
<evidence type="ECO:0000259" key="3">
    <source>
        <dbReference type="PROSITE" id="PS50977"/>
    </source>
</evidence>
<keyword evidence="1 2" id="KW-0238">DNA-binding</keyword>
<evidence type="ECO:0000313" key="4">
    <source>
        <dbReference type="EMBL" id="MBC8563500.1"/>
    </source>
</evidence>
<feature type="domain" description="HTH tetR-type" evidence="3">
    <location>
        <begin position="5"/>
        <end position="65"/>
    </location>
</feature>
<comment type="caution">
    <text evidence="4">The sequence shown here is derived from an EMBL/GenBank/DDBJ whole genome shotgun (WGS) entry which is preliminary data.</text>
</comment>
<organism evidence="4 5">
    <name type="scientific">Jutongia huaianensis</name>
    <dbReference type="NCBI Taxonomy" id="2763668"/>
    <lineage>
        <taxon>Bacteria</taxon>
        <taxon>Bacillati</taxon>
        <taxon>Bacillota</taxon>
        <taxon>Clostridia</taxon>
        <taxon>Lachnospirales</taxon>
        <taxon>Lachnospiraceae</taxon>
        <taxon>Jutongia</taxon>
    </lineage>
</organism>
<evidence type="ECO:0000256" key="1">
    <source>
        <dbReference type="ARBA" id="ARBA00023125"/>
    </source>
</evidence>
<feature type="DNA-binding region" description="H-T-H motif" evidence="2">
    <location>
        <begin position="28"/>
        <end position="47"/>
    </location>
</feature>
<dbReference type="PRINTS" id="PR00455">
    <property type="entry name" value="HTHTETR"/>
</dbReference>
<accession>A0ABR7N4G5</accession>
<sequence length="88" mass="9658">MTDYTETQELILASAKKHFLNYGFKSASLRKIVSDAGFALGAFYEHYKAKEDLFCTLLDKTVQGLSSILIASPITRYLGESSNAISAS</sequence>
<dbReference type="PROSITE" id="PS50977">
    <property type="entry name" value="HTH_TETR_2"/>
    <property type="match status" value="1"/>
</dbReference>
<dbReference type="Gene3D" id="1.10.357.10">
    <property type="entry name" value="Tetracycline Repressor, domain 2"/>
    <property type="match status" value="1"/>
</dbReference>
<dbReference type="SUPFAM" id="SSF46689">
    <property type="entry name" value="Homeodomain-like"/>
    <property type="match status" value="1"/>
</dbReference>
<reference evidence="4 5" key="1">
    <citation type="submission" date="2020-08" db="EMBL/GenBank/DDBJ databases">
        <title>Genome public.</title>
        <authorList>
            <person name="Liu C."/>
            <person name="Sun Q."/>
        </authorList>
    </citation>
    <scope>NUCLEOTIDE SEQUENCE [LARGE SCALE GENOMIC DNA]</scope>
    <source>
        <strain evidence="4 5">NSJ-37</strain>
    </source>
</reference>
<name>A0ABR7N4G5_9FIRM</name>
<dbReference type="EMBL" id="JACRSX010000024">
    <property type="protein sequence ID" value="MBC8563500.1"/>
    <property type="molecule type" value="Genomic_DNA"/>
</dbReference>
<evidence type="ECO:0000256" key="2">
    <source>
        <dbReference type="PROSITE-ProRule" id="PRU00335"/>
    </source>
</evidence>